<evidence type="ECO:0000313" key="2">
    <source>
        <dbReference type="EMBL" id="CAB4241398.1"/>
    </source>
</evidence>
<sequence>MGWVRKITGADAQARNLTENAARQVEATKAAAADQTKQLMESARMAAEQQRILAEREAAGELLAKTSSLDTSTVDVSQAPPGAGSLAETQKRRAQFKFGAQGVSL</sequence>
<reference evidence="2" key="1">
    <citation type="submission" date="2020-05" db="EMBL/GenBank/DDBJ databases">
        <authorList>
            <person name="Chiriac C."/>
            <person name="Salcher M."/>
            <person name="Ghai R."/>
            <person name="Kavagutti S V."/>
        </authorList>
    </citation>
    <scope>NUCLEOTIDE SEQUENCE</scope>
</reference>
<dbReference type="EMBL" id="LR797821">
    <property type="protein sequence ID" value="CAB4241398.1"/>
    <property type="molecule type" value="Genomic_DNA"/>
</dbReference>
<organism evidence="2">
    <name type="scientific">uncultured Caudovirales phage</name>
    <dbReference type="NCBI Taxonomy" id="2100421"/>
    <lineage>
        <taxon>Viruses</taxon>
        <taxon>Duplodnaviria</taxon>
        <taxon>Heunggongvirae</taxon>
        <taxon>Uroviricota</taxon>
        <taxon>Caudoviricetes</taxon>
        <taxon>Peduoviridae</taxon>
        <taxon>Maltschvirus</taxon>
        <taxon>Maltschvirus maltsch</taxon>
    </lineage>
</organism>
<evidence type="ECO:0000256" key="1">
    <source>
        <dbReference type="SAM" id="MobiDB-lite"/>
    </source>
</evidence>
<name>A0A6J5T947_9CAUD</name>
<gene>
    <name evidence="2" type="ORF">UFOVP60_49</name>
</gene>
<proteinExistence type="predicted"/>
<feature type="region of interest" description="Disordered" evidence="1">
    <location>
        <begin position="69"/>
        <end position="88"/>
    </location>
</feature>
<accession>A0A6J5T947</accession>
<protein>
    <submittedName>
        <fullName evidence="2">Uncharacterized protein</fullName>
    </submittedName>
</protein>